<dbReference type="EMBL" id="KQ976689">
    <property type="protein sequence ID" value="KYM78117.1"/>
    <property type="molecule type" value="Genomic_DNA"/>
</dbReference>
<protein>
    <submittedName>
        <fullName evidence="1">Uncharacterized protein</fullName>
    </submittedName>
</protein>
<sequence length="91" mass="10373">MAACSTKSRSMLSLALTNNGMSKSFHFIPFTWAAVRFTVTTLKSFHPCCLSNVKRRQTMLMQRCQQESDHGLDHVTFVSHYIDEDDVTART</sequence>
<dbReference type="AlphaFoldDB" id="A0A151HZA7"/>
<organism evidence="1 2">
    <name type="scientific">Atta colombica</name>
    <dbReference type="NCBI Taxonomy" id="520822"/>
    <lineage>
        <taxon>Eukaryota</taxon>
        <taxon>Metazoa</taxon>
        <taxon>Ecdysozoa</taxon>
        <taxon>Arthropoda</taxon>
        <taxon>Hexapoda</taxon>
        <taxon>Insecta</taxon>
        <taxon>Pterygota</taxon>
        <taxon>Neoptera</taxon>
        <taxon>Endopterygota</taxon>
        <taxon>Hymenoptera</taxon>
        <taxon>Apocrita</taxon>
        <taxon>Aculeata</taxon>
        <taxon>Formicoidea</taxon>
        <taxon>Formicidae</taxon>
        <taxon>Myrmicinae</taxon>
        <taxon>Atta</taxon>
    </lineage>
</organism>
<reference evidence="1 2" key="1">
    <citation type="submission" date="2015-09" db="EMBL/GenBank/DDBJ databases">
        <title>Atta colombica WGS genome.</title>
        <authorList>
            <person name="Nygaard S."/>
            <person name="Hu H."/>
            <person name="Boomsma J."/>
            <person name="Zhang G."/>
        </authorList>
    </citation>
    <scope>NUCLEOTIDE SEQUENCE [LARGE SCALE GENOMIC DNA]</scope>
    <source>
        <strain evidence="1">Treedump-2</strain>
        <tissue evidence="1">Whole body</tissue>
    </source>
</reference>
<keyword evidence="2" id="KW-1185">Reference proteome</keyword>
<name>A0A151HZA7_9HYME</name>
<accession>A0A151HZA7</accession>
<evidence type="ECO:0000313" key="2">
    <source>
        <dbReference type="Proteomes" id="UP000078540"/>
    </source>
</evidence>
<gene>
    <name evidence="1" type="ORF">ALC53_11448</name>
</gene>
<proteinExistence type="predicted"/>
<dbReference type="Proteomes" id="UP000078540">
    <property type="component" value="Unassembled WGS sequence"/>
</dbReference>
<evidence type="ECO:0000313" key="1">
    <source>
        <dbReference type="EMBL" id="KYM78117.1"/>
    </source>
</evidence>